<dbReference type="Gene3D" id="2.130.10.10">
    <property type="entry name" value="YVTN repeat-like/Quinoprotein amine dehydrogenase"/>
    <property type="match status" value="4"/>
</dbReference>
<evidence type="ECO:0000256" key="3">
    <source>
        <dbReference type="SAM" id="MobiDB-lite"/>
    </source>
</evidence>
<feature type="compositionally biased region" description="Gly residues" evidence="3">
    <location>
        <begin position="889"/>
        <end position="904"/>
    </location>
</feature>
<dbReference type="InterPro" id="IPR031778">
    <property type="entry name" value="Sortilin_N"/>
</dbReference>
<sequence length="1100" mass="121055">MMKHLPKLFCLSLLALGQAQAQTLPMAQFNQMKARSIGPGVMSGRVTAIDAVVSNPNIMYVGAASGGVWKSENGGTTFTPIFDEQPNINIGAIAVQQSNPSVVWVGTGEGNPRNSVNMGNGIYKSIDGGRTWKHMGLDKTFNIHRIAIDPTNPDVVYAGVIGLPFGDHPERGLYKTTNGGQSWERVLFTNERSGVAEMFMDVSNPNKLVVAMWEHRRTGWDFTSGGPGSGLYITYDGGKTWRKKGAADGLPTGNFGRLGLAQSRSMPSRIYALVEASKNGLYRSDDGGEKWAKVTEDPSIVTNRAFYFNEIYVDPKNENRIYMLYQPVSVSEDGGKTFTVTASMDAVHADHQAFWIHPENPNLIIDGNDGGLAISRDRGKTWSFPESLPLGQFYHINVDNEVPYNVYGGLQDNGSWTGPGYTFTRGGLRNYYWKSVQGGDGFDVVPDPEDARFGYAMSQGGSLARYDKETGRSYIAKPTAPDLKTKLRFNWNAAIALDPFNKNGVFYASQYLHQSADEGLTWQTISPDLTRNNPAQQKQMESGGLSLDITSAENHNTILTVAPSTLEKGVIWVGTDDGHVQLTRDGGKTWTNLRDRLPGLPAEAWIPQITASRHRAGEAFVVANHYRFGKDFSAYVYRTTDFGKTWSRLVDGKKVRGYSHSFLQDPVQPNLMFTGTEHGLWVSINEGKDWTQWTQGLPSVPVLDLVMQEREADLVIGTFGRAVYVLDNIRPLRQLAATGGKALQKPLAVFEPAEAYLATYASAPGYGSEADNLYQAANKPAGATVTYYIKPKASTPAPAPARKAAPKKKMAASELNKETGERMATRLPSRDTTAALAAGRVKADSLTLRVFDDQNKLIRTLRQLPDSTLGFQRMTWNLTERGIRQPVASGGGNRGQRSGGGEPAGGPVLPGTYKLVMQYAGSKDSTFVTVKPDPRFPFQKENVIARRQQMERLNQQTQQLTEVLDRLQEASDATEAINAQLKLASGKEKAELQRSTKAMQDSIKTYRELIQGQQLSRQGYGRLNQLTPMSKLQEARSYVMGRTEPLTQTETQLVEQAETLTKEAVGKVNSFFSTSWAGFRQKVQSAALSVFKDEKNKVVL</sequence>
<dbReference type="KEGG" id="rti:DC20_03425"/>
<dbReference type="AlphaFoldDB" id="A0A0P0C105"/>
<feature type="signal peptide" evidence="4">
    <location>
        <begin position="1"/>
        <end position="21"/>
    </location>
</feature>
<dbReference type="Pfam" id="PF15902">
    <property type="entry name" value="Sortilin-Vps10"/>
    <property type="match status" value="1"/>
</dbReference>
<dbReference type="SUPFAM" id="SSF50939">
    <property type="entry name" value="Sialidases"/>
    <property type="match status" value="1"/>
</dbReference>
<dbReference type="PATRIC" id="fig|512763.3.peg.763"/>
<dbReference type="InterPro" id="IPR036278">
    <property type="entry name" value="Sialidase_sf"/>
</dbReference>
<evidence type="ECO:0000313" key="6">
    <source>
        <dbReference type="EMBL" id="ALI98204.1"/>
    </source>
</evidence>
<dbReference type="EMBL" id="CP012643">
    <property type="protein sequence ID" value="ALI98204.1"/>
    <property type="molecule type" value="Genomic_DNA"/>
</dbReference>
<accession>A0A0P0C105</accession>
<reference evidence="6 7" key="1">
    <citation type="submission" date="2015-08" db="EMBL/GenBank/DDBJ databases">
        <title>Complete genome sequence of Rufibacter tibetensis strain 1351t, a radiation-resistant bacterium from tibet plateau.</title>
        <authorList>
            <person name="Dai J."/>
        </authorList>
    </citation>
    <scope>NUCLEOTIDE SEQUENCE [LARGE SCALE GENOMIC DNA]</scope>
    <source>
        <strain evidence="6 7">1351</strain>
    </source>
</reference>
<keyword evidence="4" id="KW-0732">Signal</keyword>
<evidence type="ECO:0000313" key="7">
    <source>
        <dbReference type="Proteomes" id="UP000061382"/>
    </source>
</evidence>
<evidence type="ECO:0000256" key="1">
    <source>
        <dbReference type="ARBA" id="ARBA00022737"/>
    </source>
</evidence>
<organism evidence="6 7">
    <name type="scientific">Rufibacter tibetensis</name>
    <dbReference type="NCBI Taxonomy" id="512763"/>
    <lineage>
        <taxon>Bacteria</taxon>
        <taxon>Pseudomonadati</taxon>
        <taxon>Bacteroidota</taxon>
        <taxon>Cytophagia</taxon>
        <taxon>Cytophagales</taxon>
        <taxon>Hymenobacteraceae</taxon>
        <taxon>Rufibacter</taxon>
    </lineage>
</organism>
<proteinExistence type="predicted"/>
<feature type="region of interest" description="Disordered" evidence="3">
    <location>
        <begin position="882"/>
        <end position="908"/>
    </location>
</feature>
<feature type="coiled-coil region" evidence="2">
    <location>
        <begin position="940"/>
        <end position="984"/>
    </location>
</feature>
<evidence type="ECO:0000259" key="5">
    <source>
        <dbReference type="Pfam" id="PF15902"/>
    </source>
</evidence>
<keyword evidence="1" id="KW-0677">Repeat</keyword>
<dbReference type="GO" id="GO:0010411">
    <property type="term" value="P:xyloglucan metabolic process"/>
    <property type="evidence" value="ECO:0007669"/>
    <property type="project" value="TreeGrafter"/>
</dbReference>
<dbReference type="PANTHER" id="PTHR43739:SF5">
    <property type="entry name" value="EXO-ALPHA-SIALIDASE"/>
    <property type="match status" value="1"/>
</dbReference>
<evidence type="ECO:0000256" key="4">
    <source>
        <dbReference type="SAM" id="SignalP"/>
    </source>
</evidence>
<keyword evidence="7" id="KW-1185">Reference proteome</keyword>
<dbReference type="CDD" id="cd15482">
    <property type="entry name" value="Sialidase_non-viral"/>
    <property type="match status" value="3"/>
</dbReference>
<dbReference type="Proteomes" id="UP000061382">
    <property type="component" value="Chromosome"/>
</dbReference>
<protein>
    <recommendedName>
        <fullName evidence="5">Sortilin N-terminal domain-containing protein</fullName>
    </recommendedName>
</protein>
<dbReference type="SUPFAM" id="SSF110296">
    <property type="entry name" value="Oligoxyloglucan reducing end-specific cellobiohydrolase"/>
    <property type="match status" value="1"/>
</dbReference>
<dbReference type="RefSeq" id="WP_062542552.1">
    <property type="nucleotide sequence ID" value="NZ_CP012643.1"/>
</dbReference>
<gene>
    <name evidence="6" type="ORF">DC20_03425</name>
</gene>
<dbReference type="STRING" id="512763.DC20_03425"/>
<dbReference type="InterPro" id="IPR015943">
    <property type="entry name" value="WD40/YVTN_repeat-like_dom_sf"/>
</dbReference>
<name>A0A0P0C105_9BACT</name>
<dbReference type="InterPro" id="IPR052025">
    <property type="entry name" value="Xyloglucanase_GH74"/>
</dbReference>
<keyword evidence="2" id="KW-0175">Coiled coil</keyword>
<evidence type="ECO:0000256" key="2">
    <source>
        <dbReference type="SAM" id="Coils"/>
    </source>
</evidence>
<dbReference type="PANTHER" id="PTHR43739">
    <property type="entry name" value="XYLOGLUCANASE (EUROFUNG)"/>
    <property type="match status" value="1"/>
</dbReference>
<feature type="chain" id="PRO_5006042358" description="Sortilin N-terminal domain-containing protein" evidence="4">
    <location>
        <begin position="22"/>
        <end position="1100"/>
    </location>
</feature>
<feature type="domain" description="Sortilin N-terminal" evidence="5">
    <location>
        <begin position="281"/>
        <end position="383"/>
    </location>
</feature>